<protein>
    <submittedName>
        <fullName evidence="1">Uncharacterized protein</fullName>
    </submittedName>
</protein>
<sequence length="210" mass="23800">MGIHTIPTLYINHNALDTSVAVPAKSSLKYCASPLPPAKHYIPPTIHREITPQSENASFSTRSLYFSYPRFSRHCEVLILWPPRDQDTFTLYLYKGYDCTGTVLKHKLKPVDGVCRNLPVPTKNKKGQSEGPNWNDRVKSLNIVLPDGASLKMFRDQGCKNEYGQTLGGWWAVPNMTREVWVNTEINFGESFPVYKKLGGMSSYLVPHIR</sequence>
<evidence type="ECO:0000313" key="1">
    <source>
        <dbReference type="EMBL" id="KAH7903470.1"/>
    </source>
</evidence>
<evidence type="ECO:0000313" key="2">
    <source>
        <dbReference type="Proteomes" id="UP000790377"/>
    </source>
</evidence>
<organism evidence="1 2">
    <name type="scientific">Hygrophoropsis aurantiaca</name>
    <dbReference type="NCBI Taxonomy" id="72124"/>
    <lineage>
        <taxon>Eukaryota</taxon>
        <taxon>Fungi</taxon>
        <taxon>Dikarya</taxon>
        <taxon>Basidiomycota</taxon>
        <taxon>Agaricomycotina</taxon>
        <taxon>Agaricomycetes</taxon>
        <taxon>Agaricomycetidae</taxon>
        <taxon>Boletales</taxon>
        <taxon>Coniophorineae</taxon>
        <taxon>Hygrophoropsidaceae</taxon>
        <taxon>Hygrophoropsis</taxon>
    </lineage>
</organism>
<proteinExistence type="predicted"/>
<accession>A0ACB7ZQV8</accession>
<gene>
    <name evidence="1" type="ORF">BJ138DRAFT_139933</name>
</gene>
<dbReference type="EMBL" id="MU268949">
    <property type="protein sequence ID" value="KAH7903470.1"/>
    <property type="molecule type" value="Genomic_DNA"/>
</dbReference>
<reference evidence="1" key="1">
    <citation type="journal article" date="2021" name="New Phytol.">
        <title>Evolutionary innovations through gain and loss of genes in the ectomycorrhizal Boletales.</title>
        <authorList>
            <person name="Wu G."/>
            <person name="Miyauchi S."/>
            <person name="Morin E."/>
            <person name="Kuo A."/>
            <person name="Drula E."/>
            <person name="Varga T."/>
            <person name="Kohler A."/>
            <person name="Feng B."/>
            <person name="Cao Y."/>
            <person name="Lipzen A."/>
            <person name="Daum C."/>
            <person name="Hundley H."/>
            <person name="Pangilinan J."/>
            <person name="Johnson J."/>
            <person name="Barry K."/>
            <person name="LaButti K."/>
            <person name="Ng V."/>
            <person name="Ahrendt S."/>
            <person name="Min B."/>
            <person name="Choi I.G."/>
            <person name="Park H."/>
            <person name="Plett J.M."/>
            <person name="Magnuson J."/>
            <person name="Spatafora J.W."/>
            <person name="Nagy L.G."/>
            <person name="Henrissat B."/>
            <person name="Grigoriev I.V."/>
            <person name="Yang Z.L."/>
            <person name="Xu J."/>
            <person name="Martin F.M."/>
        </authorList>
    </citation>
    <scope>NUCLEOTIDE SEQUENCE</scope>
    <source>
        <strain evidence="1">ATCC 28755</strain>
    </source>
</reference>
<keyword evidence="2" id="KW-1185">Reference proteome</keyword>
<name>A0ACB7ZQV8_9AGAM</name>
<dbReference type="Proteomes" id="UP000790377">
    <property type="component" value="Unassembled WGS sequence"/>
</dbReference>
<comment type="caution">
    <text evidence="1">The sequence shown here is derived from an EMBL/GenBank/DDBJ whole genome shotgun (WGS) entry which is preliminary data.</text>
</comment>